<dbReference type="EMBL" id="LRGB01001186">
    <property type="protein sequence ID" value="KZS13375.1"/>
    <property type="molecule type" value="Genomic_DNA"/>
</dbReference>
<name>A0A164WLI5_9CRUS</name>
<dbReference type="AlphaFoldDB" id="A0A164WLI5"/>
<dbReference type="Proteomes" id="UP000076858">
    <property type="component" value="Unassembled WGS sequence"/>
</dbReference>
<proteinExistence type="predicted"/>
<protein>
    <submittedName>
        <fullName evidence="1">Putative GMP synthase</fullName>
    </submittedName>
</protein>
<sequence>MPFSIKHFYRVTTRCECMTSVSITVSCVKTNLSKSSLAYSNSGSIFGVAKARLTFYDASTNVHGRQTLSLFETGFNWGRFAYGFFVR</sequence>
<keyword evidence="2" id="KW-1185">Reference proteome</keyword>
<comment type="caution">
    <text evidence="1">The sequence shown here is derived from an EMBL/GenBank/DDBJ whole genome shotgun (WGS) entry which is preliminary data.</text>
</comment>
<evidence type="ECO:0000313" key="1">
    <source>
        <dbReference type="EMBL" id="KZS13375.1"/>
    </source>
</evidence>
<gene>
    <name evidence="1" type="ORF">APZ42_021506</name>
</gene>
<evidence type="ECO:0000313" key="2">
    <source>
        <dbReference type="Proteomes" id="UP000076858"/>
    </source>
</evidence>
<organism evidence="1 2">
    <name type="scientific">Daphnia magna</name>
    <dbReference type="NCBI Taxonomy" id="35525"/>
    <lineage>
        <taxon>Eukaryota</taxon>
        <taxon>Metazoa</taxon>
        <taxon>Ecdysozoa</taxon>
        <taxon>Arthropoda</taxon>
        <taxon>Crustacea</taxon>
        <taxon>Branchiopoda</taxon>
        <taxon>Diplostraca</taxon>
        <taxon>Cladocera</taxon>
        <taxon>Anomopoda</taxon>
        <taxon>Daphniidae</taxon>
        <taxon>Daphnia</taxon>
    </lineage>
</organism>
<dbReference type="PROSITE" id="PS51257">
    <property type="entry name" value="PROKAR_LIPOPROTEIN"/>
    <property type="match status" value="1"/>
</dbReference>
<accession>A0A164WLI5</accession>
<reference evidence="1 2" key="1">
    <citation type="submission" date="2016-03" db="EMBL/GenBank/DDBJ databases">
        <title>EvidentialGene: Evidence-directed Construction of Genes on Genomes.</title>
        <authorList>
            <person name="Gilbert D.G."/>
            <person name="Choi J.-H."/>
            <person name="Mockaitis K."/>
            <person name="Colbourne J."/>
            <person name="Pfrender M."/>
        </authorList>
    </citation>
    <scope>NUCLEOTIDE SEQUENCE [LARGE SCALE GENOMIC DNA]</scope>
    <source>
        <strain evidence="1 2">Xinb3</strain>
        <tissue evidence="1">Complete organism</tissue>
    </source>
</reference>